<feature type="region of interest" description="Disordered" evidence="1">
    <location>
        <begin position="1"/>
        <end position="26"/>
    </location>
</feature>
<name>A0A7T3TM31_9CAUD</name>
<reference evidence="2 3" key="1">
    <citation type="submission" date="2020-09" db="EMBL/GenBank/DDBJ databases">
        <authorList>
            <person name="Bustos Y."/>
            <person name="Adams S."/>
            <person name="Bishop E."/>
            <person name="Cobbley H."/>
            <person name="Haycock D."/>
            <person name="Hoopes M."/>
            <person name="Newey C."/>
            <person name="Thompson D."/>
            <person name="Carr E."/>
            <person name="Breakwell D.P."/>
            <person name="Grose J.H."/>
        </authorList>
    </citation>
    <scope>NUCLEOTIDE SEQUENCE [LARGE SCALE GENOMIC DNA]</scope>
</reference>
<accession>A0A7T3TM31</accession>
<protein>
    <submittedName>
        <fullName evidence="2">Uncharacterized protein</fullName>
    </submittedName>
</protein>
<dbReference type="Proteomes" id="UP000595230">
    <property type="component" value="Segment"/>
</dbReference>
<feature type="compositionally biased region" description="Polar residues" evidence="1">
    <location>
        <begin position="1"/>
        <end position="17"/>
    </location>
</feature>
<sequence length="147" mass="16729">MSSTRAGSSTNTNTSRINKPIPKTFQENTMSNNIRHSQAYYSSKHHPVVLEAQREAGTKLPYPHTRAERIEELKLQLSTVEPDTYLERFVKSYLYEAESLSDEEYRVKIDDKANFDALVKEEEEKALSRKTAAGTVTGFVGVKVRED</sequence>
<dbReference type="EMBL" id="MW021758">
    <property type="protein sequence ID" value="QPX76948.1"/>
    <property type="molecule type" value="Genomic_DNA"/>
</dbReference>
<evidence type="ECO:0000313" key="2">
    <source>
        <dbReference type="EMBL" id="QPX76948.1"/>
    </source>
</evidence>
<organism evidence="2 3">
    <name type="scientific">Serratia phage vB_SmaM_Yaphecito</name>
    <dbReference type="NCBI Taxonomy" id="2777368"/>
    <lineage>
        <taxon>Viruses</taxon>
        <taxon>Duplodnaviria</taxon>
        <taxon>Heunggongvirae</taxon>
        <taxon>Uroviricota</taxon>
        <taxon>Caudoviricetes</taxon>
        <taxon>Chimalliviridae</taxon>
        <taxon>Moabitevirus</taxon>
        <taxon>Moabitevirus moabite</taxon>
    </lineage>
</organism>
<proteinExistence type="predicted"/>
<evidence type="ECO:0000256" key="1">
    <source>
        <dbReference type="SAM" id="MobiDB-lite"/>
    </source>
</evidence>
<evidence type="ECO:0000313" key="3">
    <source>
        <dbReference type="Proteomes" id="UP000595230"/>
    </source>
</evidence>